<evidence type="ECO:0000313" key="2">
    <source>
        <dbReference type="Proteomes" id="UP001482620"/>
    </source>
</evidence>
<sequence length="72" mass="8519">MLFEEWDGNPQQCLTKMMKSMRRRSQAFVTSMIKSKKQHQTIQPQNNVWSSQLRFGHSACVRILRAAPARRR</sequence>
<evidence type="ECO:0000313" key="1">
    <source>
        <dbReference type="EMBL" id="MEQ2239546.1"/>
    </source>
</evidence>
<keyword evidence="2" id="KW-1185">Reference proteome</keyword>
<comment type="caution">
    <text evidence="1">The sequence shown here is derived from an EMBL/GenBank/DDBJ whole genome shotgun (WGS) entry which is preliminary data.</text>
</comment>
<proteinExistence type="predicted"/>
<dbReference type="Proteomes" id="UP001482620">
    <property type="component" value="Unassembled WGS sequence"/>
</dbReference>
<protein>
    <submittedName>
        <fullName evidence="1">Uncharacterized protein</fullName>
    </submittedName>
</protein>
<gene>
    <name evidence="1" type="ORF">ILYODFUR_005546</name>
</gene>
<reference evidence="1 2" key="1">
    <citation type="submission" date="2021-06" db="EMBL/GenBank/DDBJ databases">
        <authorList>
            <person name="Palmer J.M."/>
        </authorList>
    </citation>
    <scope>NUCLEOTIDE SEQUENCE [LARGE SCALE GENOMIC DNA]</scope>
    <source>
        <strain evidence="2">if_2019</strain>
        <tissue evidence="1">Muscle</tissue>
    </source>
</reference>
<dbReference type="EMBL" id="JAHRIQ010058253">
    <property type="protein sequence ID" value="MEQ2239546.1"/>
    <property type="molecule type" value="Genomic_DNA"/>
</dbReference>
<organism evidence="1 2">
    <name type="scientific">Ilyodon furcidens</name>
    <name type="common">goldbreast splitfin</name>
    <dbReference type="NCBI Taxonomy" id="33524"/>
    <lineage>
        <taxon>Eukaryota</taxon>
        <taxon>Metazoa</taxon>
        <taxon>Chordata</taxon>
        <taxon>Craniata</taxon>
        <taxon>Vertebrata</taxon>
        <taxon>Euteleostomi</taxon>
        <taxon>Actinopterygii</taxon>
        <taxon>Neopterygii</taxon>
        <taxon>Teleostei</taxon>
        <taxon>Neoteleostei</taxon>
        <taxon>Acanthomorphata</taxon>
        <taxon>Ovalentaria</taxon>
        <taxon>Atherinomorphae</taxon>
        <taxon>Cyprinodontiformes</taxon>
        <taxon>Goodeidae</taxon>
        <taxon>Ilyodon</taxon>
    </lineage>
</organism>
<name>A0ABV0U490_9TELE</name>
<accession>A0ABV0U490</accession>